<dbReference type="InterPro" id="IPR004148">
    <property type="entry name" value="BAR_dom"/>
</dbReference>
<dbReference type="CDD" id="cd07307">
    <property type="entry name" value="BAR"/>
    <property type="match status" value="1"/>
</dbReference>
<dbReference type="GO" id="GO:0015629">
    <property type="term" value="C:actin cytoskeleton"/>
    <property type="evidence" value="ECO:0007669"/>
    <property type="project" value="TreeGrafter"/>
</dbReference>
<dbReference type="OMA" id="AMFPCPG"/>
<evidence type="ECO:0000256" key="5">
    <source>
        <dbReference type="PROSITE-ProRule" id="PRU00192"/>
    </source>
</evidence>
<dbReference type="PANTHER" id="PTHR47174">
    <property type="entry name" value="BRIDGING INTEGRATOR 3"/>
    <property type="match status" value="1"/>
</dbReference>
<dbReference type="InterPro" id="IPR046982">
    <property type="entry name" value="BIN3/RVS161-like"/>
</dbReference>
<evidence type="ECO:0000256" key="1">
    <source>
        <dbReference type="ARBA" id="ARBA00004245"/>
    </source>
</evidence>
<dbReference type="PROSITE" id="PS50002">
    <property type="entry name" value="SH3"/>
    <property type="match status" value="1"/>
</dbReference>
<dbReference type="PROSITE" id="PS51021">
    <property type="entry name" value="BAR"/>
    <property type="match status" value="1"/>
</dbReference>
<dbReference type="CDD" id="cd00174">
    <property type="entry name" value="SH3"/>
    <property type="match status" value="1"/>
</dbReference>
<dbReference type="Gene3D" id="2.30.30.40">
    <property type="entry name" value="SH3 Domains"/>
    <property type="match status" value="1"/>
</dbReference>
<evidence type="ECO:0000256" key="3">
    <source>
        <dbReference type="ARBA" id="ARBA00022490"/>
    </source>
</evidence>
<feature type="compositionally biased region" description="Low complexity" evidence="6">
    <location>
        <begin position="353"/>
        <end position="371"/>
    </location>
</feature>
<dbReference type="Pfam" id="PF14604">
    <property type="entry name" value="SH3_9"/>
    <property type="match status" value="1"/>
</dbReference>
<comment type="caution">
    <text evidence="9">The sequence shown here is derived from an EMBL/GenBank/DDBJ whole genome shotgun (WGS) entry which is preliminary data.</text>
</comment>
<feature type="compositionally biased region" description="Low complexity" evidence="6">
    <location>
        <begin position="329"/>
        <end position="340"/>
    </location>
</feature>
<dbReference type="Pfam" id="PF03114">
    <property type="entry name" value="BAR"/>
    <property type="match status" value="1"/>
</dbReference>
<comment type="subcellular location">
    <subcellularLocation>
        <location evidence="1">Cytoplasm</location>
        <location evidence="1">Cytoskeleton</location>
    </subcellularLocation>
</comment>
<evidence type="ECO:0000256" key="2">
    <source>
        <dbReference type="ARBA" id="ARBA00022443"/>
    </source>
</evidence>
<dbReference type="AlphaFoldDB" id="A0A8J5XT65"/>
<evidence type="ECO:0000256" key="6">
    <source>
        <dbReference type="SAM" id="MobiDB-lite"/>
    </source>
</evidence>
<dbReference type="GO" id="GO:0005737">
    <property type="term" value="C:cytoplasm"/>
    <property type="evidence" value="ECO:0007669"/>
    <property type="project" value="InterPro"/>
</dbReference>
<keyword evidence="10" id="KW-1185">Reference proteome</keyword>
<feature type="compositionally biased region" description="Low complexity" evidence="6">
    <location>
        <begin position="298"/>
        <end position="320"/>
    </location>
</feature>
<sequence>MIKDTLKDGWRRTKQTTKVKLGKADETHDDEDYDQLVVQCKEHHALAKKVHASIVAHVSALKLATSSGAALAHELNELYSDVSAEHRPAVVANTQAWQEAGALSIRQLEQVVDDAVLEPLKAHLAEFDKVADLWEHRRKRRQDFDYYRGKTTELEKKRGEKNMDEKISRNAFKLEQSRQIFLALTEEVRARMRELMSERFAFYGGPLTQVLAMQRNYFGGVFTAFAPFAKWTSEQALASAKNAMDARPSRRRAMLTVEQIVAGEMGADAGQDKGWAAEDDHQANPPVVSMEELHAQRAPTAAATQPAAAPAPSAFATPEADPWGQSELQQHAQPAAQPQPVVDLLGGSSDPFAAPAQQQQQQPQQQQPSAPVDLFGAAPVAGEKYKALTDYAPGDPRMLALKKGDLLTKEKEEDGWFFGSNDRGQSGYFPPNYCKKV</sequence>
<evidence type="ECO:0000259" key="7">
    <source>
        <dbReference type="PROSITE" id="PS50002"/>
    </source>
</evidence>
<dbReference type="SMART" id="SM00326">
    <property type="entry name" value="SH3"/>
    <property type="match status" value="1"/>
</dbReference>
<feature type="domain" description="BAR" evidence="8">
    <location>
        <begin position="18"/>
        <end position="253"/>
    </location>
</feature>
<dbReference type="EMBL" id="JAGTXO010000005">
    <property type="protein sequence ID" value="KAG8467942.1"/>
    <property type="molecule type" value="Genomic_DNA"/>
</dbReference>
<keyword evidence="4" id="KW-0206">Cytoskeleton</keyword>
<dbReference type="OrthoDB" id="10255964at2759"/>
<dbReference type="SUPFAM" id="SSF50044">
    <property type="entry name" value="SH3-domain"/>
    <property type="match status" value="1"/>
</dbReference>
<feature type="region of interest" description="Disordered" evidence="6">
    <location>
        <begin position="293"/>
        <end position="371"/>
    </location>
</feature>
<dbReference type="Gene3D" id="1.20.1270.60">
    <property type="entry name" value="Arfaptin homology (AH) domain/BAR domain"/>
    <property type="match status" value="1"/>
</dbReference>
<feature type="domain" description="SH3" evidence="7">
    <location>
        <begin position="380"/>
        <end position="437"/>
    </location>
</feature>
<dbReference type="GO" id="GO:0006897">
    <property type="term" value="P:endocytosis"/>
    <property type="evidence" value="ECO:0007669"/>
    <property type="project" value="InterPro"/>
</dbReference>
<protein>
    <recommendedName>
        <fullName evidence="11">SH3 domain-containing protein</fullName>
    </recommendedName>
</protein>
<dbReference type="InterPro" id="IPR001452">
    <property type="entry name" value="SH3_domain"/>
</dbReference>
<dbReference type="GO" id="GO:0051666">
    <property type="term" value="P:actin cortical patch localization"/>
    <property type="evidence" value="ECO:0007669"/>
    <property type="project" value="InterPro"/>
</dbReference>
<name>A0A8J5XT65_DIALT</name>
<dbReference type="SMART" id="SM00721">
    <property type="entry name" value="BAR"/>
    <property type="match status" value="1"/>
</dbReference>
<evidence type="ECO:0000256" key="4">
    <source>
        <dbReference type="ARBA" id="ARBA00023212"/>
    </source>
</evidence>
<accession>A0A8J5XT65</accession>
<keyword evidence="3" id="KW-0963">Cytoplasm</keyword>
<gene>
    <name evidence="9" type="ORF">KFE25_006994</name>
</gene>
<dbReference type="PANTHER" id="PTHR47174:SF3">
    <property type="entry name" value="BRIDGING INTEGRATOR 3"/>
    <property type="match status" value="1"/>
</dbReference>
<evidence type="ECO:0008006" key="11">
    <source>
        <dbReference type="Google" id="ProtNLM"/>
    </source>
</evidence>
<dbReference type="InterPro" id="IPR036028">
    <property type="entry name" value="SH3-like_dom_sf"/>
</dbReference>
<evidence type="ECO:0000313" key="9">
    <source>
        <dbReference type="EMBL" id="KAG8467942.1"/>
    </source>
</evidence>
<proteinExistence type="predicted"/>
<dbReference type="Proteomes" id="UP000751190">
    <property type="component" value="Unassembled WGS sequence"/>
</dbReference>
<dbReference type="InterPro" id="IPR027267">
    <property type="entry name" value="AH/BAR_dom_sf"/>
</dbReference>
<keyword evidence="2 5" id="KW-0728">SH3 domain</keyword>
<evidence type="ECO:0000313" key="10">
    <source>
        <dbReference type="Proteomes" id="UP000751190"/>
    </source>
</evidence>
<organism evidence="9 10">
    <name type="scientific">Diacronema lutheri</name>
    <name type="common">Unicellular marine alga</name>
    <name type="synonym">Monochrysis lutheri</name>
    <dbReference type="NCBI Taxonomy" id="2081491"/>
    <lineage>
        <taxon>Eukaryota</taxon>
        <taxon>Haptista</taxon>
        <taxon>Haptophyta</taxon>
        <taxon>Pavlovophyceae</taxon>
        <taxon>Pavlovales</taxon>
        <taxon>Pavlovaceae</taxon>
        <taxon>Diacronema</taxon>
    </lineage>
</organism>
<dbReference type="SUPFAM" id="SSF103657">
    <property type="entry name" value="BAR/IMD domain-like"/>
    <property type="match status" value="1"/>
</dbReference>
<evidence type="ECO:0000259" key="8">
    <source>
        <dbReference type="PROSITE" id="PS51021"/>
    </source>
</evidence>
<reference evidence="9" key="1">
    <citation type="submission" date="2021-05" db="EMBL/GenBank/DDBJ databases">
        <title>The genome of the haptophyte Pavlova lutheri (Diacronema luteri, Pavlovales) - a model for lipid biosynthesis in eukaryotic algae.</title>
        <authorList>
            <person name="Hulatt C.J."/>
            <person name="Posewitz M.C."/>
        </authorList>
    </citation>
    <scope>NUCLEOTIDE SEQUENCE</scope>
    <source>
        <strain evidence="9">NIVA-4/92</strain>
    </source>
</reference>